<dbReference type="GO" id="GO:0006897">
    <property type="term" value="P:endocytosis"/>
    <property type="evidence" value="ECO:0007669"/>
    <property type="project" value="TreeGrafter"/>
</dbReference>
<dbReference type="OrthoDB" id="1854502at2759"/>
<dbReference type="GO" id="GO:0005635">
    <property type="term" value="C:nuclear envelope"/>
    <property type="evidence" value="ECO:0007669"/>
    <property type="project" value="TreeGrafter"/>
</dbReference>
<evidence type="ECO:0000313" key="13">
    <source>
        <dbReference type="Proteomes" id="UP000823405"/>
    </source>
</evidence>
<keyword evidence="7" id="KW-0446">Lipid-binding</keyword>
<dbReference type="Gene3D" id="1.25.40.20">
    <property type="entry name" value="Ankyrin repeat-containing domain"/>
    <property type="match status" value="2"/>
</dbReference>
<dbReference type="InterPro" id="IPR011993">
    <property type="entry name" value="PH-like_dom_sf"/>
</dbReference>
<dbReference type="PROSITE" id="PS01013">
    <property type="entry name" value="OSBP"/>
    <property type="match status" value="1"/>
</dbReference>
<dbReference type="InterPro" id="IPR001849">
    <property type="entry name" value="PH_domain"/>
</dbReference>
<dbReference type="Pfam" id="PF01237">
    <property type="entry name" value="Oxysterol_BP"/>
    <property type="match status" value="1"/>
</dbReference>
<keyword evidence="4" id="KW-0677">Repeat</keyword>
<dbReference type="PROSITE" id="PS50088">
    <property type="entry name" value="ANK_REPEAT"/>
    <property type="match status" value="2"/>
</dbReference>
<dbReference type="GO" id="GO:0032934">
    <property type="term" value="F:sterol binding"/>
    <property type="evidence" value="ECO:0007669"/>
    <property type="project" value="TreeGrafter"/>
</dbReference>
<feature type="region of interest" description="Disordered" evidence="10">
    <location>
        <begin position="611"/>
        <end position="658"/>
    </location>
</feature>
<gene>
    <name evidence="12" type="ORF">BGZ97_005517</name>
</gene>
<dbReference type="GO" id="GO:0006887">
    <property type="term" value="P:exocytosis"/>
    <property type="evidence" value="ECO:0007669"/>
    <property type="project" value="TreeGrafter"/>
</dbReference>
<dbReference type="SMART" id="SM00248">
    <property type="entry name" value="ANK"/>
    <property type="match status" value="3"/>
</dbReference>
<feature type="compositionally biased region" description="Acidic residues" evidence="10">
    <location>
        <begin position="636"/>
        <end position="658"/>
    </location>
</feature>
<name>A0A9P6RGX1_9FUNG</name>
<dbReference type="GO" id="GO:0097038">
    <property type="term" value="C:perinuclear endoplasmic reticulum"/>
    <property type="evidence" value="ECO:0007669"/>
    <property type="project" value="TreeGrafter"/>
</dbReference>
<evidence type="ECO:0000256" key="10">
    <source>
        <dbReference type="SAM" id="MobiDB-lite"/>
    </source>
</evidence>
<evidence type="ECO:0000256" key="4">
    <source>
        <dbReference type="ARBA" id="ARBA00022737"/>
    </source>
</evidence>
<dbReference type="FunFam" id="2.30.29.30:FF:000061">
    <property type="entry name" value="Oxysterol binding protein 1"/>
    <property type="match status" value="1"/>
</dbReference>
<dbReference type="SMART" id="SM00233">
    <property type="entry name" value="PH"/>
    <property type="match status" value="1"/>
</dbReference>
<dbReference type="Pfam" id="PF00169">
    <property type="entry name" value="PH"/>
    <property type="match status" value="1"/>
</dbReference>
<accession>A0A9P6RGX1</accession>
<dbReference type="Gene3D" id="2.40.160.120">
    <property type="match status" value="1"/>
</dbReference>
<dbReference type="InterPro" id="IPR037239">
    <property type="entry name" value="OSBP_sf"/>
</dbReference>
<dbReference type="PANTHER" id="PTHR10972:SF205">
    <property type="entry name" value="OXYSTEROL-BINDING PROTEIN 1"/>
    <property type="match status" value="1"/>
</dbReference>
<protein>
    <recommendedName>
        <fullName evidence="11">PH domain-containing protein</fullName>
    </recommendedName>
</protein>
<dbReference type="InterPro" id="IPR018494">
    <property type="entry name" value="Oxysterol-bd_CS"/>
</dbReference>
<feature type="region of interest" description="Disordered" evidence="10">
    <location>
        <begin position="1015"/>
        <end position="1034"/>
    </location>
</feature>
<evidence type="ECO:0000256" key="2">
    <source>
        <dbReference type="ARBA" id="ARBA00022448"/>
    </source>
</evidence>
<evidence type="ECO:0000256" key="7">
    <source>
        <dbReference type="ARBA" id="ARBA00023121"/>
    </source>
</evidence>
<feature type="region of interest" description="Disordered" evidence="10">
    <location>
        <begin position="434"/>
        <end position="465"/>
    </location>
</feature>
<keyword evidence="3" id="KW-0597">Phosphoprotein</keyword>
<evidence type="ECO:0000256" key="5">
    <source>
        <dbReference type="ARBA" id="ARBA00023043"/>
    </source>
</evidence>
<keyword evidence="6" id="KW-0445">Lipid transport</keyword>
<dbReference type="GO" id="GO:0005829">
    <property type="term" value="C:cytosol"/>
    <property type="evidence" value="ECO:0007669"/>
    <property type="project" value="TreeGrafter"/>
</dbReference>
<dbReference type="InterPro" id="IPR000648">
    <property type="entry name" value="Oxysterol-bd"/>
</dbReference>
<feature type="region of interest" description="Disordered" evidence="10">
    <location>
        <begin position="1"/>
        <end position="40"/>
    </location>
</feature>
<feature type="repeat" description="ANK" evidence="8">
    <location>
        <begin position="130"/>
        <end position="154"/>
    </location>
</feature>
<evidence type="ECO:0000259" key="11">
    <source>
        <dbReference type="PROSITE" id="PS50003"/>
    </source>
</evidence>
<evidence type="ECO:0000256" key="1">
    <source>
        <dbReference type="ARBA" id="ARBA00008842"/>
    </source>
</evidence>
<dbReference type="AlphaFoldDB" id="A0A9P6RGX1"/>
<evidence type="ECO:0000256" key="9">
    <source>
        <dbReference type="RuleBase" id="RU003844"/>
    </source>
</evidence>
<comment type="caution">
    <text evidence="12">The sequence shown here is derived from an EMBL/GenBank/DDBJ whole genome shotgun (WGS) entry which is preliminary data.</text>
</comment>
<evidence type="ECO:0000256" key="3">
    <source>
        <dbReference type="ARBA" id="ARBA00022553"/>
    </source>
</evidence>
<evidence type="ECO:0000313" key="12">
    <source>
        <dbReference type="EMBL" id="KAG0317355.1"/>
    </source>
</evidence>
<feature type="compositionally biased region" description="Low complexity" evidence="10">
    <location>
        <begin position="611"/>
        <end position="620"/>
    </location>
</feature>
<sequence length="1189" mass="132403">MSTVPSVLRSMPPKSRSEYSLGSAASRQQPLQAQSSSTDDPMKKFKILEALQKGDLNALSTLLPTYRVGPAFPLASTPGGSISSTQSFDIMPHANQTTPVHLAVQCATFPVVEYVLNNTPQVDLNARDHHGSTALHIASSMGRLDVVKLLLSKNEVNDGITDHKGKSAFDVAATAEVRVVLKAHRTEYLTRTTALMHQYAEAGDLSALVGLFDHPRAAFVLNISHQDTETGSTILHAASKRKDMAMVQWALDQGIDTLLRDKKKKIAADVTKDSKIKTLLNDSRSQGPVAPLIATTPGQSPRLEGTLFKWTNYASGYKARWFVLEDGILSYFHNQEDAGNACRGSINLRIAKVWIDSNDKQRFDIIGKGSIRYHLKAGHANEAKRWILALTQSKQWIEDTSGNDRASFLDSRQSVNLSSSDSIRTKSGAESIISRGRTITKDNMSTASRSVRSRSSSLSPEGAVQEQAKVPHVDSFVAMNNYVQNQIQMQTELAENLIRVQRAAEVPEDSEIMRLTLATHETSLAVKESVFKLHTMTQDREVYWQRILEQESQKRELWEESLKVLSQEQLEMQRVLQRAEESNRKMKKNRSIRSKTSTPTLRTNSIMVTQASTAETQQQEEQVEVGVPSNPPKAEVDDEKISDVSDDSDLESGDEFFDAVDDDDIVDLDDQEDEDEFSETTVDAGQAEGGSIHTVAVGSKSHKGPYVAPSFKGYPEKNRERLPTKQTSLRPDVSLWAILKNSIGKDLSKITLPVYFNEPTSMLQRMAEDAEYIDLLDKAARQRGATERILFIAAFAMSNYSSTIGRVAKPFNPLLGETYEYCREDKQFRYISEQVSHHPPISACYCESPNYNFYAEVDVKSKFWGKSFEVLPKGTSHVELKVPKSYAEGTQEILTDPNDENKFIEHYSWRKVATCVQNLIVGTPWIDNYGDMLITNHRTGETCLLTFKARGWRGKDAYEIRGQASDSRGKEVWEVAGRWDSRLVARRSGGGHGGDLGSDAVAEGAIQVAEDDQGDMAGRAASPSASLHTKSRSADSLSPKQVLLLWKRDPVPSTPTPFNLTPFAMTLNDCPDELKKHLCPTDSRLRPDQRAMENGDFDVANTEKQRLEEKQRAKRRLLPPGKEHEPRWFKRNAADDGWDFVGRDLPGQPLGSGAKAGGRAGYWAERARCGATDGRPEQLKWDVEDDDIF</sequence>
<dbReference type="GO" id="GO:0030011">
    <property type="term" value="P:maintenance of cell polarity"/>
    <property type="evidence" value="ECO:0007669"/>
    <property type="project" value="TreeGrafter"/>
</dbReference>
<dbReference type="PROSITE" id="PS50297">
    <property type="entry name" value="ANK_REP_REGION"/>
    <property type="match status" value="1"/>
</dbReference>
<organism evidence="12 13">
    <name type="scientific">Linnemannia gamsii</name>
    <dbReference type="NCBI Taxonomy" id="64522"/>
    <lineage>
        <taxon>Eukaryota</taxon>
        <taxon>Fungi</taxon>
        <taxon>Fungi incertae sedis</taxon>
        <taxon>Mucoromycota</taxon>
        <taxon>Mortierellomycotina</taxon>
        <taxon>Mortierellomycetes</taxon>
        <taxon>Mortierellales</taxon>
        <taxon>Mortierellaceae</taxon>
        <taxon>Linnemannia</taxon>
    </lineage>
</organism>
<keyword evidence="5 8" id="KW-0040">ANK repeat</keyword>
<dbReference type="Gene3D" id="2.30.29.30">
    <property type="entry name" value="Pleckstrin-homology domain (PH domain)/Phosphotyrosine-binding domain (PTB)"/>
    <property type="match status" value="1"/>
</dbReference>
<dbReference type="InterPro" id="IPR036770">
    <property type="entry name" value="Ankyrin_rpt-contain_sf"/>
</dbReference>
<dbReference type="PROSITE" id="PS50003">
    <property type="entry name" value="PH_DOMAIN"/>
    <property type="match status" value="1"/>
</dbReference>
<dbReference type="SUPFAM" id="SSF48403">
    <property type="entry name" value="Ankyrin repeat"/>
    <property type="match status" value="1"/>
</dbReference>
<dbReference type="InterPro" id="IPR002110">
    <property type="entry name" value="Ankyrin_rpt"/>
</dbReference>
<dbReference type="EMBL" id="JAAAIN010000248">
    <property type="protein sequence ID" value="KAG0317355.1"/>
    <property type="molecule type" value="Genomic_DNA"/>
</dbReference>
<dbReference type="PANTHER" id="PTHR10972">
    <property type="entry name" value="OXYSTEROL-BINDING PROTEIN-RELATED"/>
    <property type="match status" value="1"/>
</dbReference>
<feature type="compositionally biased region" description="Polar residues" evidence="10">
    <location>
        <begin position="18"/>
        <end position="39"/>
    </location>
</feature>
<feature type="compositionally biased region" description="Polar residues" evidence="10">
    <location>
        <begin position="1023"/>
        <end position="1034"/>
    </location>
</feature>
<dbReference type="Gene3D" id="3.30.70.3490">
    <property type="match status" value="1"/>
</dbReference>
<feature type="compositionally biased region" description="Low complexity" evidence="10">
    <location>
        <begin position="445"/>
        <end position="459"/>
    </location>
</feature>
<dbReference type="GO" id="GO:0034727">
    <property type="term" value="P:piecemeal microautophagy of the nucleus"/>
    <property type="evidence" value="ECO:0007669"/>
    <property type="project" value="TreeGrafter"/>
</dbReference>
<dbReference type="Proteomes" id="UP000823405">
    <property type="component" value="Unassembled WGS sequence"/>
</dbReference>
<keyword evidence="2" id="KW-0813">Transport</keyword>
<dbReference type="GO" id="GO:0005886">
    <property type="term" value="C:plasma membrane"/>
    <property type="evidence" value="ECO:0007669"/>
    <property type="project" value="TreeGrafter"/>
</dbReference>
<evidence type="ECO:0000256" key="8">
    <source>
        <dbReference type="PROSITE-ProRule" id="PRU00023"/>
    </source>
</evidence>
<dbReference type="GO" id="GO:0120009">
    <property type="term" value="P:intermembrane lipid transfer"/>
    <property type="evidence" value="ECO:0007669"/>
    <property type="project" value="UniProtKB-ARBA"/>
</dbReference>
<dbReference type="SUPFAM" id="SSF144000">
    <property type="entry name" value="Oxysterol-binding protein-like"/>
    <property type="match status" value="1"/>
</dbReference>
<feature type="domain" description="PH" evidence="11">
    <location>
        <begin position="300"/>
        <end position="395"/>
    </location>
</feature>
<dbReference type="SUPFAM" id="SSF50729">
    <property type="entry name" value="PH domain-like"/>
    <property type="match status" value="1"/>
</dbReference>
<comment type="similarity">
    <text evidence="1 9">Belongs to the OSBP family.</text>
</comment>
<dbReference type="Pfam" id="PF12796">
    <property type="entry name" value="Ank_2"/>
    <property type="match status" value="1"/>
</dbReference>
<evidence type="ECO:0000256" key="6">
    <source>
        <dbReference type="ARBA" id="ARBA00023055"/>
    </source>
</evidence>
<feature type="repeat" description="ANK" evidence="8">
    <location>
        <begin position="230"/>
        <end position="262"/>
    </location>
</feature>
<feature type="region of interest" description="Disordered" evidence="10">
    <location>
        <begin position="579"/>
        <end position="598"/>
    </location>
</feature>
<dbReference type="FunFam" id="2.40.160.120:FF:000001">
    <property type="entry name" value="Oxysterol-binding protein"/>
    <property type="match status" value="1"/>
</dbReference>
<keyword evidence="13" id="KW-1185">Reference proteome</keyword>
<proteinExistence type="inferred from homology"/>
<feature type="region of interest" description="Disordered" evidence="10">
    <location>
        <begin position="1085"/>
        <end position="1104"/>
    </location>
</feature>
<reference evidence="12" key="1">
    <citation type="journal article" date="2020" name="Fungal Divers.">
        <title>Resolving the Mortierellaceae phylogeny through synthesis of multi-gene phylogenetics and phylogenomics.</title>
        <authorList>
            <person name="Vandepol N."/>
            <person name="Liber J."/>
            <person name="Desiro A."/>
            <person name="Na H."/>
            <person name="Kennedy M."/>
            <person name="Barry K."/>
            <person name="Grigoriev I.V."/>
            <person name="Miller A.N."/>
            <person name="O'Donnell K."/>
            <person name="Stajich J.E."/>
            <person name="Bonito G."/>
        </authorList>
    </citation>
    <scope>NUCLEOTIDE SEQUENCE</scope>
    <source>
        <strain evidence="12">NVP60</strain>
    </source>
</reference>